<evidence type="ECO:0000313" key="3">
    <source>
        <dbReference type="EMBL" id="KXV20693.1"/>
    </source>
</evidence>
<gene>
    <name evidence="3" type="ORF">AD934_02945</name>
</gene>
<dbReference type="Proteomes" id="UP000075655">
    <property type="component" value="Unassembled WGS sequence"/>
</dbReference>
<feature type="region of interest" description="Disordered" evidence="1">
    <location>
        <begin position="376"/>
        <end position="398"/>
    </location>
</feature>
<feature type="signal peptide" evidence="2">
    <location>
        <begin position="1"/>
        <end position="29"/>
    </location>
</feature>
<comment type="caution">
    <text evidence="3">The sequence shown here is derived from an EMBL/GenBank/DDBJ whole genome shotgun (WGS) entry which is preliminary data.</text>
</comment>
<accession>A0A149S280</accession>
<sequence length="398" mass="42694">MMKLRPNATIAAMLVCTTVLVVMPRPANAFIGEAAVVAAISGLQKFTGQALNSMTNALNKQITGSLDSLTNPNSVSSLLSKGFTQLSNYEKAGVAAEQRIADASNTAMAEFLRRQQDTQVRDEHMMNPEFCTGLDGQQATMGASQSARSATRTIAQITDNRGEADAGTPSYYGKGQGVASSMALHGRRYCSQEDVTAGLCSALSRLPNADQRAISLFGQDTLSADGGVDAANDYSTTLIQPVAPAALRGEQLTSTSGREAALRRRAYNARMSLSRYVLNFITSLEIPSINLTDVQKTEMQAEGMTATDQASWLTSMSLEANRRVSGVTWNKNLQQMPPASVMREIAVEQAQANYLALQNYRLQMFQASLAATRVAQHEEENNGDRIAPIPSPNVNPGG</sequence>
<feature type="chain" id="PRO_5007554162" description="TraW" evidence="2">
    <location>
        <begin position="30"/>
        <end position="398"/>
    </location>
</feature>
<keyword evidence="2" id="KW-0732">Signal</keyword>
<reference evidence="3 4" key="1">
    <citation type="submission" date="2015-06" db="EMBL/GenBank/DDBJ databases">
        <title>Improved classification and identification of acetic acid bacteria using matrix-assisted laser desorption/ionization time-of-flight mass spectrometry; Gluconobacter nephelii and Gluconobacter uchimurae are later heterotypic synonyms of Gluconobacter japonicus and Gluconobacter oxydans, respectively.</title>
        <authorList>
            <person name="Li L."/>
            <person name="Cleenwerck I."/>
            <person name="De Vuyst L."/>
            <person name="Vandamme P."/>
        </authorList>
    </citation>
    <scope>NUCLEOTIDE SEQUENCE [LARGE SCALE GENOMIC DNA]</scope>
    <source>
        <strain evidence="3 4">LMG 1676</strain>
    </source>
</reference>
<organism evidence="3 4">
    <name type="scientific">Gluconobacter oxydans</name>
    <name type="common">Gluconobacter suboxydans</name>
    <dbReference type="NCBI Taxonomy" id="442"/>
    <lineage>
        <taxon>Bacteria</taxon>
        <taxon>Pseudomonadati</taxon>
        <taxon>Pseudomonadota</taxon>
        <taxon>Alphaproteobacteria</taxon>
        <taxon>Acetobacterales</taxon>
        <taxon>Acetobacteraceae</taxon>
        <taxon>Gluconobacter</taxon>
    </lineage>
</organism>
<evidence type="ECO:0000256" key="2">
    <source>
        <dbReference type="SAM" id="SignalP"/>
    </source>
</evidence>
<proteinExistence type="predicted"/>
<evidence type="ECO:0000256" key="1">
    <source>
        <dbReference type="SAM" id="MobiDB-lite"/>
    </source>
</evidence>
<dbReference type="AlphaFoldDB" id="A0A149S280"/>
<name>A0A149S280_GLUOY</name>
<evidence type="ECO:0000313" key="4">
    <source>
        <dbReference type="Proteomes" id="UP000075655"/>
    </source>
</evidence>
<feature type="compositionally biased region" description="Pro residues" evidence="1">
    <location>
        <begin position="389"/>
        <end position="398"/>
    </location>
</feature>
<protein>
    <recommendedName>
        <fullName evidence="5">TraW</fullName>
    </recommendedName>
</protein>
<dbReference type="PATRIC" id="fig|442.8.peg.244"/>
<evidence type="ECO:0008006" key="5">
    <source>
        <dbReference type="Google" id="ProtNLM"/>
    </source>
</evidence>
<dbReference type="EMBL" id="LHZG01000129">
    <property type="protein sequence ID" value="KXV20693.1"/>
    <property type="molecule type" value="Genomic_DNA"/>
</dbReference>